<dbReference type="RefSeq" id="WP_235703138.1">
    <property type="nucleotide sequence ID" value="NZ_JAKGBZ010000005.1"/>
</dbReference>
<accession>A0ABS9DT96</accession>
<dbReference type="Gene3D" id="3.40.50.1240">
    <property type="entry name" value="Phosphoglycerate mutase-like"/>
    <property type="match status" value="1"/>
</dbReference>
<dbReference type="Proteomes" id="UP001521209">
    <property type="component" value="Unassembled WGS sequence"/>
</dbReference>
<dbReference type="InterPro" id="IPR029033">
    <property type="entry name" value="His_PPase_superfam"/>
</dbReference>
<dbReference type="SMART" id="SM00855">
    <property type="entry name" value="PGAM"/>
    <property type="match status" value="1"/>
</dbReference>
<protein>
    <submittedName>
        <fullName evidence="1">Histidine phosphatase family protein</fullName>
    </submittedName>
</protein>
<sequence>MYDPDTTTRFWLIRHALVAPESLSILYGTLDVPLCAATRAADAPRYAAIAARLPRDAVWLVTPLSRTRLTADSIMEAGYGAISTDVEPALIEQDFGAWQGLPMRDFVNRPSQHPFWPVGGDEEPPDGETFAAMRDRVGDALERLAKVHAGRNIIAISHGGAIRAAIAHALDLSAHQALSLAVDNLSITRIERHRHAWRFVSLNEQISI</sequence>
<dbReference type="SUPFAM" id="SSF53254">
    <property type="entry name" value="Phosphoglycerate mutase-like"/>
    <property type="match status" value="1"/>
</dbReference>
<dbReference type="InterPro" id="IPR050275">
    <property type="entry name" value="PGM_Phosphatase"/>
</dbReference>
<evidence type="ECO:0000313" key="2">
    <source>
        <dbReference type="Proteomes" id="UP001521209"/>
    </source>
</evidence>
<gene>
    <name evidence="1" type="ORF">L2A60_04305</name>
</gene>
<dbReference type="EMBL" id="JAKGBZ010000005">
    <property type="protein sequence ID" value="MCF3945907.1"/>
    <property type="molecule type" value="Genomic_DNA"/>
</dbReference>
<keyword evidence="2" id="KW-1185">Reference proteome</keyword>
<organism evidence="1 2">
    <name type="scientific">Acidiphilium iwatense</name>
    <dbReference type="NCBI Taxonomy" id="768198"/>
    <lineage>
        <taxon>Bacteria</taxon>
        <taxon>Pseudomonadati</taxon>
        <taxon>Pseudomonadota</taxon>
        <taxon>Alphaproteobacteria</taxon>
        <taxon>Acetobacterales</taxon>
        <taxon>Acidocellaceae</taxon>
        <taxon>Acidiphilium</taxon>
    </lineage>
</organism>
<reference evidence="1 2" key="1">
    <citation type="submission" date="2022-01" db="EMBL/GenBank/DDBJ databases">
        <authorList>
            <person name="Won M."/>
            <person name="Kim S.-J."/>
            <person name="Kwon S.-W."/>
        </authorList>
    </citation>
    <scope>NUCLEOTIDE SEQUENCE [LARGE SCALE GENOMIC DNA]</scope>
    <source>
        <strain evidence="1 2">KCTC 23505</strain>
    </source>
</reference>
<proteinExistence type="predicted"/>
<dbReference type="PANTHER" id="PTHR48100:SF1">
    <property type="entry name" value="HISTIDINE PHOSPHATASE FAMILY PROTEIN-RELATED"/>
    <property type="match status" value="1"/>
</dbReference>
<dbReference type="InterPro" id="IPR013078">
    <property type="entry name" value="His_Pase_superF_clade-1"/>
</dbReference>
<evidence type="ECO:0000313" key="1">
    <source>
        <dbReference type="EMBL" id="MCF3945907.1"/>
    </source>
</evidence>
<dbReference type="Pfam" id="PF00300">
    <property type="entry name" value="His_Phos_1"/>
    <property type="match status" value="1"/>
</dbReference>
<dbReference type="PANTHER" id="PTHR48100">
    <property type="entry name" value="BROAD-SPECIFICITY PHOSPHATASE YOR283W-RELATED"/>
    <property type="match status" value="1"/>
</dbReference>
<dbReference type="CDD" id="cd07067">
    <property type="entry name" value="HP_PGM_like"/>
    <property type="match status" value="1"/>
</dbReference>
<comment type="caution">
    <text evidence="1">The sequence shown here is derived from an EMBL/GenBank/DDBJ whole genome shotgun (WGS) entry which is preliminary data.</text>
</comment>
<name>A0ABS9DT96_9PROT</name>